<dbReference type="OrthoDB" id="2910287at2759"/>
<feature type="compositionally biased region" description="Polar residues" evidence="1">
    <location>
        <begin position="72"/>
        <end position="92"/>
    </location>
</feature>
<keyword evidence="4" id="KW-1185">Reference proteome</keyword>
<feature type="signal peptide" evidence="2">
    <location>
        <begin position="1"/>
        <end position="20"/>
    </location>
</feature>
<keyword evidence="2" id="KW-0732">Signal</keyword>
<evidence type="ECO:0000313" key="4">
    <source>
        <dbReference type="Proteomes" id="UP000799324"/>
    </source>
</evidence>
<feature type="region of interest" description="Disordered" evidence="1">
    <location>
        <begin position="70"/>
        <end position="95"/>
    </location>
</feature>
<gene>
    <name evidence="3" type="ORF">K491DRAFT_196906</name>
</gene>
<dbReference type="AlphaFoldDB" id="A0A6A6TJ67"/>
<dbReference type="EMBL" id="MU004307">
    <property type="protein sequence ID" value="KAF2659466.1"/>
    <property type="molecule type" value="Genomic_DNA"/>
</dbReference>
<evidence type="ECO:0000256" key="1">
    <source>
        <dbReference type="SAM" id="MobiDB-lite"/>
    </source>
</evidence>
<evidence type="ECO:0000256" key="2">
    <source>
        <dbReference type="SAM" id="SignalP"/>
    </source>
</evidence>
<proteinExistence type="predicted"/>
<evidence type="ECO:0000313" key="3">
    <source>
        <dbReference type="EMBL" id="KAF2659466.1"/>
    </source>
</evidence>
<feature type="chain" id="PRO_5025363095" evidence="2">
    <location>
        <begin position="21"/>
        <end position="183"/>
    </location>
</feature>
<organism evidence="3 4">
    <name type="scientific">Lophiostoma macrostomum CBS 122681</name>
    <dbReference type="NCBI Taxonomy" id="1314788"/>
    <lineage>
        <taxon>Eukaryota</taxon>
        <taxon>Fungi</taxon>
        <taxon>Dikarya</taxon>
        <taxon>Ascomycota</taxon>
        <taxon>Pezizomycotina</taxon>
        <taxon>Dothideomycetes</taxon>
        <taxon>Pleosporomycetidae</taxon>
        <taxon>Pleosporales</taxon>
        <taxon>Lophiostomataceae</taxon>
        <taxon>Lophiostoma</taxon>
    </lineage>
</organism>
<dbReference type="Proteomes" id="UP000799324">
    <property type="component" value="Unassembled WGS sequence"/>
</dbReference>
<sequence>MRLTHIAALLSSAALTSADANPSLPFPMSMSLFNFSNLPKATTTVSHAPISQTQQCVNAVNSNIPGPCLPSKVSTTATPTSQTPDSAPSNTDHPGRHMACADANFTGSCAVYNEPLNGCNNYPSEMYDKYTAIQPSPGQTCWFFEAEQCLGDHIKLEYPGTSNLRGLRWDNRIKSWNCWTHMY</sequence>
<reference evidence="3" key="1">
    <citation type="journal article" date="2020" name="Stud. Mycol.">
        <title>101 Dothideomycetes genomes: a test case for predicting lifestyles and emergence of pathogens.</title>
        <authorList>
            <person name="Haridas S."/>
            <person name="Albert R."/>
            <person name="Binder M."/>
            <person name="Bloem J."/>
            <person name="Labutti K."/>
            <person name="Salamov A."/>
            <person name="Andreopoulos B."/>
            <person name="Baker S."/>
            <person name="Barry K."/>
            <person name="Bills G."/>
            <person name="Bluhm B."/>
            <person name="Cannon C."/>
            <person name="Castanera R."/>
            <person name="Culley D."/>
            <person name="Daum C."/>
            <person name="Ezra D."/>
            <person name="Gonzalez J."/>
            <person name="Henrissat B."/>
            <person name="Kuo A."/>
            <person name="Liang C."/>
            <person name="Lipzen A."/>
            <person name="Lutzoni F."/>
            <person name="Magnuson J."/>
            <person name="Mondo S."/>
            <person name="Nolan M."/>
            <person name="Ohm R."/>
            <person name="Pangilinan J."/>
            <person name="Park H.-J."/>
            <person name="Ramirez L."/>
            <person name="Alfaro M."/>
            <person name="Sun H."/>
            <person name="Tritt A."/>
            <person name="Yoshinaga Y."/>
            <person name="Zwiers L.-H."/>
            <person name="Turgeon B."/>
            <person name="Goodwin S."/>
            <person name="Spatafora J."/>
            <person name="Crous P."/>
            <person name="Grigoriev I."/>
        </authorList>
    </citation>
    <scope>NUCLEOTIDE SEQUENCE</scope>
    <source>
        <strain evidence="3">CBS 122681</strain>
    </source>
</reference>
<dbReference type="Gene3D" id="2.60.20.10">
    <property type="entry name" value="Crystallins"/>
    <property type="match status" value="1"/>
</dbReference>
<name>A0A6A6TJ67_9PLEO</name>
<accession>A0A6A6TJ67</accession>
<protein>
    <submittedName>
        <fullName evidence="3">Uncharacterized protein</fullName>
    </submittedName>
</protein>